<dbReference type="PANTHER" id="PTHR37817">
    <property type="entry name" value="N-ACETYLTRANSFERASE EIS"/>
    <property type="match status" value="1"/>
</dbReference>
<evidence type="ECO:0000259" key="2">
    <source>
        <dbReference type="Pfam" id="PF17668"/>
    </source>
</evidence>
<dbReference type="AlphaFoldDB" id="G8PEV3"/>
<dbReference type="InterPro" id="IPR016181">
    <property type="entry name" value="Acyl_CoA_acyltransferase"/>
</dbReference>
<dbReference type="PATRIC" id="fig|701521.8.peg.149"/>
<dbReference type="GO" id="GO:0030649">
    <property type="term" value="P:aminoglycoside antibiotic catabolic process"/>
    <property type="evidence" value="ECO:0007669"/>
    <property type="project" value="TreeGrafter"/>
</dbReference>
<feature type="domain" description="Enhanced intracellular survival protein" evidence="1">
    <location>
        <begin position="285"/>
        <end position="389"/>
    </location>
</feature>
<dbReference type="Pfam" id="PF13527">
    <property type="entry name" value="Acetyltransf_9"/>
    <property type="match status" value="1"/>
</dbReference>
<evidence type="ECO:0000313" key="3">
    <source>
        <dbReference type="EMBL" id="AEV94483.1"/>
    </source>
</evidence>
<dbReference type="GO" id="GO:0034069">
    <property type="term" value="F:aminoglycoside N-acetyltransferase activity"/>
    <property type="evidence" value="ECO:0007669"/>
    <property type="project" value="TreeGrafter"/>
</dbReference>
<gene>
    <name evidence="3" type="ordered locus">PECL_159</name>
</gene>
<dbReference type="Gene3D" id="3.40.630.30">
    <property type="match status" value="2"/>
</dbReference>
<dbReference type="Pfam" id="PF13530">
    <property type="entry name" value="SCP2_2"/>
    <property type="match status" value="1"/>
</dbReference>
<evidence type="ECO:0000259" key="1">
    <source>
        <dbReference type="Pfam" id="PF13530"/>
    </source>
</evidence>
<dbReference type="Gene3D" id="3.30.1050.10">
    <property type="entry name" value="SCP2 sterol-binding domain"/>
    <property type="match status" value="1"/>
</dbReference>
<organism evidence="3 4">
    <name type="scientific">Pediococcus claussenii (strain ATCC BAA-344 / DSM 14800 / JCM 18046 / KCTC 3811 / LMG 21948 / P06)</name>
    <dbReference type="NCBI Taxonomy" id="701521"/>
    <lineage>
        <taxon>Bacteria</taxon>
        <taxon>Bacillati</taxon>
        <taxon>Bacillota</taxon>
        <taxon>Bacilli</taxon>
        <taxon>Lactobacillales</taxon>
        <taxon>Lactobacillaceae</taxon>
        <taxon>Pediococcus</taxon>
    </lineage>
</organism>
<dbReference type="Pfam" id="PF17668">
    <property type="entry name" value="Acetyltransf_17"/>
    <property type="match status" value="1"/>
</dbReference>
<dbReference type="PANTHER" id="PTHR37817:SF1">
    <property type="entry name" value="N-ACETYLTRANSFERASE EIS"/>
    <property type="match status" value="1"/>
</dbReference>
<dbReference type="KEGG" id="pce:PECL_159"/>
<dbReference type="InterPro" id="IPR041380">
    <property type="entry name" value="Acetyltransf_17"/>
</dbReference>
<name>G8PEV3_PEDCP</name>
<dbReference type="Proteomes" id="UP000005444">
    <property type="component" value="Chromosome"/>
</dbReference>
<proteinExistence type="predicted"/>
<reference evidence="3 4" key="1">
    <citation type="journal article" date="2012" name="J. Bacteriol.">
        <title>Complete Genome Sequence of the Beer Spoilage Organism Pediococcus claussenii ATCC BAA-344T.</title>
        <authorList>
            <person name="Pittet V."/>
            <person name="Abegunde T."/>
            <person name="Marfleet T."/>
            <person name="Haakensen M."/>
            <person name="Morrow K."/>
            <person name="Jayaprakash T."/>
            <person name="Schroeder K."/>
            <person name="Trost B."/>
            <person name="Byrns S."/>
            <person name="Bergsveinson J."/>
            <person name="Kusalik A."/>
            <person name="Ziola B."/>
        </authorList>
    </citation>
    <scope>NUCLEOTIDE SEQUENCE [LARGE SCALE GENOMIC DNA]</scope>
    <source>
        <strain evidence="3 4">ATCC BAA-344</strain>
    </source>
</reference>
<feature type="domain" description="Eis-like acetyltransferase" evidence="2">
    <location>
        <begin position="176"/>
        <end position="281"/>
    </location>
</feature>
<keyword evidence="4" id="KW-1185">Reference proteome</keyword>
<accession>G8PEV3</accession>
<dbReference type="SUPFAM" id="SSF55718">
    <property type="entry name" value="SCP-like"/>
    <property type="match status" value="1"/>
</dbReference>
<dbReference type="InterPro" id="IPR025559">
    <property type="entry name" value="Eis_dom"/>
</dbReference>
<dbReference type="InterPro" id="IPR036527">
    <property type="entry name" value="SCP2_sterol-bd_dom_sf"/>
</dbReference>
<dbReference type="eggNOG" id="COG4552">
    <property type="taxonomic scope" value="Bacteria"/>
</dbReference>
<dbReference type="HOGENOM" id="CLU_050659_1_1_9"/>
<dbReference type="EMBL" id="CP003137">
    <property type="protein sequence ID" value="AEV94483.1"/>
    <property type="molecule type" value="Genomic_DNA"/>
</dbReference>
<sequence length="393" mass="45219">MTQFKLGPNEREQMYQLYLYAFNALDSEQRQSFWSDRFEHAIPYGIQDHSKIQSGLLSIPFTVNFFGVVMKMNGICDVMSAPEASGKGGAGLLLQDALHDMYNDGITLSYLAPFSFRYYRRFGYEQTFDHITYTIPSNQLPKVIGNDNFEIKRGPLSEFIEAIAPLYQKSAENHRGGLVREQWWWEYLTKKAPQRQIAVAQHNGRLVGYLIYERTVDKFIVHEVYASVPEARQSLWNFVAKHRSSVKTFEYQSANPENHLDMVEDPWDVTASIHPYMMARIVNLKDFVSKYPISKLKIVKPVTFSVEDDVIKENEGTWRLSAVEGVVSFEKVSTQKDNDTLLTIQELTKTLFGYRKLSSLAKHAKISHSFDSATLEQIDRFAIGQKPVLADYF</sequence>
<dbReference type="RefSeq" id="WP_014214681.1">
    <property type="nucleotide sequence ID" value="NC_016605.1"/>
</dbReference>
<evidence type="ECO:0000313" key="4">
    <source>
        <dbReference type="Proteomes" id="UP000005444"/>
    </source>
</evidence>
<protein>
    <submittedName>
        <fullName evidence="3">Acetyltransferase</fullName>
    </submittedName>
</protein>
<dbReference type="SUPFAM" id="SSF55729">
    <property type="entry name" value="Acyl-CoA N-acyltransferases (Nat)"/>
    <property type="match status" value="1"/>
</dbReference>
<dbReference type="STRING" id="701521.PECL_159"/>
<dbReference type="InterPro" id="IPR051554">
    <property type="entry name" value="Acetyltransferase_Eis"/>
</dbReference>